<feature type="transmembrane region" description="Helical" evidence="1">
    <location>
        <begin position="28"/>
        <end position="47"/>
    </location>
</feature>
<dbReference type="Proteomes" id="UP000501253">
    <property type="component" value="Chromosome"/>
</dbReference>
<organism evidence="2 3">
    <name type="scientific">Thermosulfurimonas marina</name>
    <dbReference type="NCBI Taxonomy" id="2047767"/>
    <lineage>
        <taxon>Bacteria</taxon>
        <taxon>Pseudomonadati</taxon>
        <taxon>Thermodesulfobacteriota</taxon>
        <taxon>Thermodesulfobacteria</taxon>
        <taxon>Thermodesulfobacteriales</taxon>
        <taxon>Thermodesulfobacteriaceae</taxon>
        <taxon>Thermosulfurimonas</taxon>
    </lineage>
</organism>
<evidence type="ECO:0000313" key="3">
    <source>
        <dbReference type="Proteomes" id="UP000501253"/>
    </source>
</evidence>
<dbReference type="Gene3D" id="3.30.70.60">
    <property type="match status" value="1"/>
</dbReference>
<proteinExistence type="predicted"/>
<dbReference type="InterPro" id="IPR014717">
    <property type="entry name" value="Transl_elong_EF1B/ribsomal_bS6"/>
</dbReference>
<dbReference type="RefSeq" id="WP_168718933.1">
    <property type="nucleotide sequence ID" value="NZ_CP042909.1"/>
</dbReference>
<dbReference type="InterPro" id="IPR007445">
    <property type="entry name" value="PilO"/>
</dbReference>
<accession>A0A6H1WQY3</accession>
<sequence length="220" mass="26053">MQKFKKIFQKIEYRIREKIEPLPKNQKIVLAILSLVVPILLYFYFFVRPTYYKINSLKTEIVKLEKEVEKYRKMAQERPLLEKKLAARELFLKRLVATLPTEKEIPGLLQSVSAEAQNSKLNVISFSPHPQETPQNYYNKIDFTVEVEGEFPALVSFLDKVLHLSRIIHIEALDINLRQKKGEKEGTFQPVLYARCDFATYRYTGKSLNTESEKRRRRRR</sequence>
<evidence type="ECO:0000313" key="2">
    <source>
        <dbReference type="EMBL" id="QJA05569.1"/>
    </source>
</evidence>
<dbReference type="Pfam" id="PF04350">
    <property type="entry name" value="PilO"/>
    <property type="match status" value="1"/>
</dbReference>
<dbReference type="GO" id="GO:0043683">
    <property type="term" value="P:type IV pilus assembly"/>
    <property type="evidence" value="ECO:0007669"/>
    <property type="project" value="InterPro"/>
</dbReference>
<protein>
    <submittedName>
        <fullName evidence="2">Type 4a pilus biogenesis protein PilO</fullName>
    </submittedName>
</protein>
<keyword evidence="1" id="KW-1133">Transmembrane helix</keyword>
<dbReference type="GO" id="GO:0043107">
    <property type="term" value="P:type IV pilus-dependent motility"/>
    <property type="evidence" value="ECO:0007669"/>
    <property type="project" value="InterPro"/>
</dbReference>
<dbReference type="AlphaFoldDB" id="A0A6H1WQY3"/>
<dbReference type="PANTHER" id="PTHR39555:SF1">
    <property type="entry name" value="TYPE IV PILUS INNER MEMBRANE COMPONENT PILO"/>
    <property type="match status" value="1"/>
</dbReference>
<name>A0A6H1WQY3_9BACT</name>
<gene>
    <name evidence="2" type="primary">pilO</name>
    <name evidence="2" type="ORF">FVE67_01605</name>
</gene>
<keyword evidence="3" id="KW-1185">Reference proteome</keyword>
<keyword evidence="1" id="KW-0472">Membrane</keyword>
<dbReference type="EMBL" id="CP042909">
    <property type="protein sequence ID" value="QJA05569.1"/>
    <property type="molecule type" value="Genomic_DNA"/>
</dbReference>
<reference evidence="2 3" key="1">
    <citation type="submission" date="2019-08" db="EMBL/GenBank/DDBJ databases">
        <title>Complete genome sequence of Thermosulfurimonas marina SU872T, an anaerobic thermophilic chemolithoautotrophic bacterium isolated from a shallow marine hydrothermal vent.</title>
        <authorList>
            <person name="Allioux M."/>
            <person name="Jebbar M."/>
            <person name="Slobodkina G."/>
            <person name="Slobodkin A."/>
            <person name="Moalic Y."/>
            <person name="Frolova A."/>
            <person name="Shao Z."/>
            <person name="Alain K."/>
        </authorList>
    </citation>
    <scope>NUCLEOTIDE SEQUENCE [LARGE SCALE GENOMIC DNA]</scope>
    <source>
        <strain evidence="2 3">SU872</strain>
    </source>
</reference>
<keyword evidence="1" id="KW-0812">Transmembrane</keyword>
<dbReference type="PANTHER" id="PTHR39555">
    <property type="entry name" value="FIMBRIAL ASSEMBLY PROTEIN PILO-LIKE PROTEIN-RELATED"/>
    <property type="match status" value="1"/>
</dbReference>
<evidence type="ECO:0000256" key="1">
    <source>
        <dbReference type="SAM" id="Phobius"/>
    </source>
</evidence>
<dbReference type="KEGG" id="tmai:FVE67_01605"/>